<evidence type="ECO:0000256" key="1">
    <source>
        <dbReference type="SAM" id="MobiDB-lite"/>
    </source>
</evidence>
<feature type="region of interest" description="Disordered" evidence="1">
    <location>
        <begin position="249"/>
        <end position="271"/>
    </location>
</feature>
<organism evidence="3">
    <name type="scientific">Ixodes ricinus</name>
    <name type="common">Common tick</name>
    <name type="synonym">Acarus ricinus</name>
    <dbReference type="NCBI Taxonomy" id="34613"/>
    <lineage>
        <taxon>Eukaryota</taxon>
        <taxon>Metazoa</taxon>
        <taxon>Ecdysozoa</taxon>
        <taxon>Arthropoda</taxon>
        <taxon>Chelicerata</taxon>
        <taxon>Arachnida</taxon>
        <taxon>Acari</taxon>
        <taxon>Parasitiformes</taxon>
        <taxon>Ixodida</taxon>
        <taxon>Ixodoidea</taxon>
        <taxon>Ixodidae</taxon>
        <taxon>Ixodinae</taxon>
        <taxon>Ixodes</taxon>
    </lineage>
</organism>
<sequence>MVASLVGLSAFLLRTPFASFGPGIPVLFSRFLFSFSTERFTPASLFSGDSLASLATLSSNLSFFVSGRAPSPGIRTFEPGMGGVGHSEASLSCTEPIFSCSEEANEAGDTSPLALALLKLSSVDGGSSGNGLAVLPSWGLILRLRFGVCNLGFGLALCRFRLRRELNIILQPSTVHLCISRRCTALKWILRAPLSQKVLRQTWHWTRRFPVAGFVVSVLSTMGFQRRFIGLADLRRCFTFRAAKTESIDPGPPPSVRLMAPPSTVSSSSETPSVRLRSELWLRKEEPKLLLLLCVGEDSGVELWLWCWLCRSSMSAVLRPSATDLAISGLDPLRSACRKS</sequence>
<evidence type="ECO:0008006" key="4">
    <source>
        <dbReference type="Google" id="ProtNLM"/>
    </source>
</evidence>
<dbReference type="AlphaFoldDB" id="A0A6B0V8G4"/>
<reference evidence="3" key="1">
    <citation type="submission" date="2019-12" db="EMBL/GenBank/DDBJ databases">
        <title>An insight into the sialome of adult female Ixodes ricinus ticks feeding for 6 days.</title>
        <authorList>
            <person name="Perner J."/>
            <person name="Ribeiro J.M.C."/>
        </authorList>
    </citation>
    <scope>NUCLEOTIDE SEQUENCE</scope>
    <source>
        <strain evidence="3">Semi-engorged</strain>
        <tissue evidence="3">Salivary glands</tissue>
    </source>
</reference>
<feature type="compositionally biased region" description="Low complexity" evidence="1">
    <location>
        <begin position="262"/>
        <end position="271"/>
    </location>
</feature>
<name>A0A6B0V8G4_IXORI</name>
<protein>
    <recommendedName>
        <fullName evidence="4">Secreted protein</fullName>
    </recommendedName>
</protein>
<feature type="chain" id="PRO_5025546955" description="Secreted protein" evidence="2">
    <location>
        <begin position="21"/>
        <end position="340"/>
    </location>
</feature>
<proteinExistence type="predicted"/>
<keyword evidence="2" id="KW-0732">Signal</keyword>
<dbReference type="EMBL" id="GIFC01016430">
    <property type="protein sequence ID" value="MXU98513.1"/>
    <property type="molecule type" value="Transcribed_RNA"/>
</dbReference>
<feature type="signal peptide" evidence="2">
    <location>
        <begin position="1"/>
        <end position="20"/>
    </location>
</feature>
<evidence type="ECO:0000256" key="2">
    <source>
        <dbReference type="SAM" id="SignalP"/>
    </source>
</evidence>
<accession>A0A6B0V8G4</accession>
<evidence type="ECO:0000313" key="3">
    <source>
        <dbReference type="EMBL" id="MXU98513.1"/>
    </source>
</evidence>